<dbReference type="RefSeq" id="WP_072575969.1">
    <property type="nucleotide sequence ID" value="NZ_LWHB01000040.1"/>
</dbReference>
<evidence type="ECO:0000256" key="15">
    <source>
        <dbReference type="ARBA" id="ARBA00048909"/>
    </source>
</evidence>
<evidence type="ECO:0000256" key="8">
    <source>
        <dbReference type="ARBA" id="ARBA00022679"/>
    </source>
</evidence>
<dbReference type="NCBIfam" id="NF004018">
    <property type="entry name" value="PRK05480.1"/>
    <property type="match status" value="1"/>
</dbReference>
<dbReference type="InterPro" id="IPR006083">
    <property type="entry name" value="PRK/URK"/>
</dbReference>
<evidence type="ECO:0000313" key="20">
    <source>
        <dbReference type="Proteomes" id="UP000254601"/>
    </source>
</evidence>
<evidence type="ECO:0000256" key="2">
    <source>
        <dbReference type="ARBA" id="ARBA00004690"/>
    </source>
</evidence>
<dbReference type="EC" id="2.7.1.48" evidence="5 16"/>
<dbReference type="UniPathway" id="UPA00574">
    <property type="reaction ID" value="UER00637"/>
</dbReference>
<comment type="similarity">
    <text evidence="4 16 17">Belongs to the uridine kinase family.</text>
</comment>
<dbReference type="InterPro" id="IPR003593">
    <property type="entry name" value="AAA+_ATPase"/>
</dbReference>
<evidence type="ECO:0000259" key="18">
    <source>
        <dbReference type="SMART" id="SM00382"/>
    </source>
</evidence>
<evidence type="ECO:0000256" key="6">
    <source>
        <dbReference type="ARBA" id="ARBA00021478"/>
    </source>
</evidence>
<evidence type="ECO:0000256" key="1">
    <source>
        <dbReference type="ARBA" id="ARBA00004496"/>
    </source>
</evidence>
<dbReference type="Proteomes" id="UP000254601">
    <property type="component" value="Unassembled WGS sequence"/>
</dbReference>
<dbReference type="Gene3D" id="3.40.50.300">
    <property type="entry name" value="P-loop containing nucleotide triphosphate hydrolases"/>
    <property type="match status" value="1"/>
</dbReference>
<dbReference type="PRINTS" id="PR00988">
    <property type="entry name" value="URIDINKINASE"/>
</dbReference>
<dbReference type="UniPathway" id="UPA00579">
    <property type="reaction ID" value="UER00640"/>
</dbReference>
<dbReference type="GO" id="GO:0044211">
    <property type="term" value="P:CTP salvage"/>
    <property type="evidence" value="ECO:0007669"/>
    <property type="project" value="UniProtKB-UniRule"/>
</dbReference>
<evidence type="ECO:0000256" key="17">
    <source>
        <dbReference type="RuleBase" id="RU003825"/>
    </source>
</evidence>
<evidence type="ECO:0000256" key="16">
    <source>
        <dbReference type="HAMAP-Rule" id="MF_00551"/>
    </source>
</evidence>
<organism evidence="19 20">
    <name type="scientific">Suttonella ornithocola</name>
    <dbReference type="NCBI Taxonomy" id="279832"/>
    <lineage>
        <taxon>Bacteria</taxon>
        <taxon>Pseudomonadati</taxon>
        <taxon>Pseudomonadota</taxon>
        <taxon>Gammaproteobacteria</taxon>
        <taxon>Cardiobacteriales</taxon>
        <taxon>Cardiobacteriaceae</taxon>
        <taxon>Suttonella</taxon>
    </lineage>
</organism>
<comment type="catalytic activity">
    <reaction evidence="14 17">
        <text>cytidine + ATP = CMP + ADP + H(+)</text>
        <dbReference type="Rhea" id="RHEA:24674"/>
        <dbReference type="ChEBI" id="CHEBI:15378"/>
        <dbReference type="ChEBI" id="CHEBI:17562"/>
        <dbReference type="ChEBI" id="CHEBI:30616"/>
        <dbReference type="ChEBI" id="CHEBI:60377"/>
        <dbReference type="ChEBI" id="CHEBI:456216"/>
        <dbReference type="EC" id="2.7.1.48"/>
    </reaction>
</comment>
<keyword evidence="20" id="KW-1185">Reference proteome</keyword>
<keyword evidence="8 16" id="KW-0808">Transferase</keyword>
<dbReference type="EMBL" id="UHIC01000001">
    <property type="protein sequence ID" value="SUO93081.1"/>
    <property type="molecule type" value="Genomic_DNA"/>
</dbReference>
<evidence type="ECO:0000256" key="12">
    <source>
        <dbReference type="ARBA" id="ARBA00030641"/>
    </source>
</evidence>
<dbReference type="SUPFAM" id="SSF52540">
    <property type="entry name" value="P-loop containing nucleoside triphosphate hydrolases"/>
    <property type="match status" value="1"/>
</dbReference>
<dbReference type="InterPro" id="IPR000764">
    <property type="entry name" value="Uridine_kinase-like"/>
</dbReference>
<name>A0A380MMW2_9GAMM</name>
<dbReference type="GO" id="GO:0043771">
    <property type="term" value="F:cytidine kinase activity"/>
    <property type="evidence" value="ECO:0007669"/>
    <property type="project" value="RHEA"/>
</dbReference>
<evidence type="ECO:0000256" key="14">
    <source>
        <dbReference type="ARBA" id="ARBA00047436"/>
    </source>
</evidence>
<evidence type="ECO:0000256" key="11">
    <source>
        <dbReference type="ARBA" id="ARBA00022840"/>
    </source>
</evidence>
<dbReference type="InterPro" id="IPR026008">
    <property type="entry name" value="Uridine_kinase"/>
</dbReference>
<evidence type="ECO:0000256" key="7">
    <source>
        <dbReference type="ARBA" id="ARBA00022490"/>
    </source>
</evidence>
<comment type="pathway">
    <text evidence="3 16 17">Pyrimidine metabolism; CTP biosynthesis via salvage pathway; CTP from cytidine: step 1/3.</text>
</comment>
<dbReference type="HAMAP" id="MF_00551">
    <property type="entry name" value="Uridine_kinase"/>
    <property type="match status" value="1"/>
</dbReference>
<proteinExistence type="inferred from homology"/>
<sequence length="209" mass="24140">MSKPIIIGVAGGSGSGKTTVARALYTNFNGHAITIIEQDYYYKDQSHLSPEVRRQQNYDHPDAFDSELLHQQLKALLNRQAIELPQYDYTINTRADYTKHQEPADVIILEGILALYDDAVRELMDIKLYVDTDSDLRFIRRLERDCIERGRSTDSVIQQYLKQVRPMHNQFVEPTKRYADMIIPSENDNRVAIDVLIAKIDTILKIRQS</sequence>
<keyword evidence="11 16" id="KW-0067">ATP-binding</keyword>
<keyword evidence="9 16" id="KW-0547">Nucleotide-binding</keyword>
<dbReference type="PANTHER" id="PTHR10285">
    <property type="entry name" value="URIDINE KINASE"/>
    <property type="match status" value="1"/>
</dbReference>
<dbReference type="CDD" id="cd02023">
    <property type="entry name" value="UMPK"/>
    <property type="match status" value="1"/>
</dbReference>
<dbReference type="GO" id="GO:0004849">
    <property type="term" value="F:uridine kinase activity"/>
    <property type="evidence" value="ECO:0007669"/>
    <property type="project" value="UniProtKB-UniRule"/>
</dbReference>
<keyword evidence="7 16" id="KW-0963">Cytoplasm</keyword>
<dbReference type="GO" id="GO:0044206">
    <property type="term" value="P:UMP salvage"/>
    <property type="evidence" value="ECO:0007669"/>
    <property type="project" value="UniProtKB-UniRule"/>
</dbReference>
<evidence type="ECO:0000256" key="5">
    <source>
        <dbReference type="ARBA" id="ARBA00012137"/>
    </source>
</evidence>
<dbReference type="AlphaFoldDB" id="A0A380MMW2"/>
<keyword evidence="10 16" id="KW-0418">Kinase</keyword>
<comment type="subcellular location">
    <subcellularLocation>
        <location evidence="1 16 17">Cytoplasm</location>
    </subcellularLocation>
</comment>
<evidence type="ECO:0000256" key="13">
    <source>
        <dbReference type="ARBA" id="ARBA00031452"/>
    </source>
</evidence>
<comment type="pathway">
    <text evidence="2 16 17">Pyrimidine metabolism; UMP biosynthesis via salvage pathway; UMP from uridine: step 1/1.</text>
</comment>
<dbReference type="NCBIfam" id="TIGR00235">
    <property type="entry name" value="udk"/>
    <property type="match status" value="1"/>
</dbReference>
<evidence type="ECO:0000256" key="3">
    <source>
        <dbReference type="ARBA" id="ARBA00004784"/>
    </source>
</evidence>
<dbReference type="InterPro" id="IPR027417">
    <property type="entry name" value="P-loop_NTPase"/>
</dbReference>
<dbReference type="OrthoDB" id="9777642at2"/>
<accession>A0A380MMW2</accession>
<comment type="catalytic activity">
    <reaction evidence="15 16 17">
        <text>uridine + ATP = UMP + ADP + H(+)</text>
        <dbReference type="Rhea" id="RHEA:16825"/>
        <dbReference type="ChEBI" id="CHEBI:15378"/>
        <dbReference type="ChEBI" id="CHEBI:16704"/>
        <dbReference type="ChEBI" id="CHEBI:30616"/>
        <dbReference type="ChEBI" id="CHEBI:57865"/>
        <dbReference type="ChEBI" id="CHEBI:456216"/>
        <dbReference type="EC" id="2.7.1.48"/>
    </reaction>
</comment>
<dbReference type="Pfam" id="PF00485">
    <property type="entry name" value="PRK"/>
    <property type="match status" value="1"/>
</dbReference>
<feature type="binding site" evidence="16">
    <location>
        <begin position="11"/>
        <end position="18"/>
    </location>
    <ligand>
        <name>ATP</name>
        <dbReference type="ChEBI" id="CHEBI:30616"/>
    </ligand>
</feature>
<protein>
    <recommendedName>
        <fullName evidence="6 16">Uridine kinase</fullName>
        <ecNumber evidence="5 16">2.7.1.48</ecNumber>
    </recommendedName>
    <alternativeName>
        <fullName evidence="12 16">Cytidine monophosphokinase</fullName>
    </alternativeName>
    <alternativeName>
        <fullName evidence="13 16">Uridine monophosphokinase</fullName>
    </alternativeName>
</protein>
<evidence type="ECO:0000256" key="10">
    <source>
        <dbReference type="ARBA" id="ARBA00022777"/>
    </source>
</evidence>
<dbReference type="SMART" id="SM00382">
    <property type="entry name" value="AAA"/>
    <property type="match status" value="1"/>
</dbReference>
<dbReference type="GO" id="GO:0005737">
    <property type="term" value="C:cytoplasm"/>
    <property type="evidence" value="ECO:0007669"/>
    <property type="project" value="UniProtKB-SubCell"/>
</dbReference>
<evidence type="ECO:0000313" key="19">
    <source>
        <dbReference type="EMBL" id="SUO93081.1"/>
    </source>
</evidence>
<reference evidence="19 20" key="1">
    <citation type="submission" date="2018-06" db="EMBL/GenBank/DDBJ databases">
        <authorList>
            <consortium name="Pathogen Informatics"/>
            <person name="Doyle S."/>
        </authorList>
    </citation>
    <scope>NUCLEOTIDE SEQUENCE [LARGE SCALE GENOMIC DNA]</scope>
    <source>
        <strain evidence="19 20">NCTC13337</strain>
    </source>
</reference>
<gene>
    <name evidence="16 19" type="primary">udk</name>
    <name evidence="19" type="ORF">NCTC13337_00046</name>
</gene>
<evidence type="ECO:0000256" key="4">
    <source>
        <dbReference type="ARBA" id="ARBA00005408"/>
    </source>
</evidence>
<evidence type="ECO:0000256" key="9">
    <source>
        <dbReference type="ARBA" id="ARBA00022741"/>
    </source>
</evidence>
<feature type="domain" description="AAA+ ATPase" evidence="18">
    <location>
        <begin position="3"/>
        <end position="151"/>
    </location>
</feature>
<dbReference type="GO" id="GO:0005524">
    <property type="term" value="F:ATP binding"/>
    <property type="evidence" value="ECO:0007669"/>
    <property type="project" value="UniProtKB-UniRule"/>
</dbReference>